<accession>A0A2Z5FUD7</accession>
<dbReference type="AlphaFoldDB" id="A0A2Z5FUD7"/>
<evidence type="ECO:0000313" key="2">
    <source>
        <dbReference type="Proteomes" id="UP000253606"/>
    </source>
</evidence>
<gene>
    <name evidence="1" type="ORF">ACPOL_0741</name>
</gene>
<dbReference type="EMBL" id="CP030840">
    <property type="protein sequence ID" value="AXC10104.1"/>
    <property type="molecule type" value="Genomic_DNA"/>
</dbReference>
<dbReference type="KEGG" id="abas:ACPOL_0741"/>
<dbReference type="Proteomes" id="UP000253606">
    <property type="component" value="Chromosome"/>
</dbReference>
<organism evidence="1 2">
    <name type="scientific">Acidisarcina polymorpha</name>
    <dbReference type="NCBI Taxonomy" id="2211140"/>
    <lineage>
        <taxon>Bacteria</taxon>
        <taxon>Pseudomonadati</taxon>
        <taxon>Acidobacteriota</taxon>
        <taxon>Terriglobia</taxon>
        <taxon>Terriglobales</taxon>
        <taxon>Acidobacteriaceae</taxon>
        <taxon>Acidisarcina</taxon>
    </lineage>
</organism>
<name>A0A2Z5FUD7_9BACT</name>
<keyword evidence="2" id="KW-1185">Reference proteome</keyword>
<reference evidence="1 2" key="1">
    <citation type="journal article" date="2018" name="Front. Microbiol.">
        <title>Hydrolytic Capabilities as a Key to Environmental Success: Chitinolytic and Cellulolytic Acidobacteria From Acidic Sub-arctic Soils and Boreal Peatlands.</title>
        <authorList>
            <person name="Belova S.E."/>
            <person name="Ravin N.V."/>
            <person name="Pankratov T.A."/>
            <person name="Rakitin A.L."/>
            <person name="Ivanova A.A."/>
            <person name="Beletsky A.V."/>
            <person name="Mardanov A.V."/>
            <person name="Sinninghe Damste J.S."/>
            <person name="Dedysh S.N."/>
        </authorList>
    </citation>
    <scope>NUCLEOTIDE SEQUENCE [LARGE SCALE GENOMIC DNA]</scope>
    <source>
        <strain evidence="1 2">SBC82</strain>
    </source>
</reference>
<proteinExistence type="predicted"/>
<sequence>MSGLSKLAPGFALPASLFTPDTLLLRLGPQLQGLDRQVGLRCFA</sequence>
<evidence type="ECO:0000313" key="1">
    <source>
        <dbReference type="EMBL" id="AXC10104.1"/>
    </source>
</evidence>
<protein>
    <submittedName>
        <fullName evidence="1">Uncharacterized protein</fullName>
    </submittedName>
</protein>